<comment type="function">
    <text evidence="6">Transcriptional repressor that regulates multiple aspects of plant growth and development.</text>
</comment>
<evidence type="ECO:0000256" key="1">
    <source>
        <dbReference type="ARBA" id="ARBA00004123"/>
    </source>
</evidence>
<protein>
    <recommendedName>
        <fullName evidence="6">Transcription repressor</fullName>
    </recommendedName>
    <alternativeName>
        <fullName evidence="6">Ovate family protein</fullName>
    </alternativeName>
</protein>
<accession>A0A2N9E572</accession>
<dbReference type="PANTHER" id="PTHR33057">
    <property type="entry name" value="TRANSCRIPTION REPRESSOR OFP7-RELATED"/>
    <property type="match status" value="1"/>
</dbReference>
<evidence type="ECO:0000313" key="8">
    <source>
        <dbReference type="EMBL" id="SPC74106.1"/>
    </source>
</evidence>
<name>A0A2N9E572_FAGSY</name>
<evidence type="ECO:0000256" key="2">
    <source>
        <dbReference type="ARBA" id="ARBA00022491"/>
    </source>
</evidence>
<dbReference type="InterPro" id="IPR038933">
    <property type="entry name" value="Ovate"/>
</dbReference>
<comment type="subcellular location">
    <subcellularLocation>
        <location evidence="1 6">Nucleus</location>
    </subcellularLocation>
</comment>
<keyword evidence="2 6" id="KW-0678">Repressor</keyword>
<proteinExistence type="predicted"/>
<organism evidence="8">
    <name type="scientific">Fagus sylvatica</name>
    <name type="common">Beechnut</name>
    <dbReference type="NCBI Taxonomy" id="28930"/>
    <lineage>
        <taxon>Eukaryota</taxon>
        <taxon>Viridiplantae</taxon>
        <taxon>Streptophyta</taxon>
        <taxon>Embryophyta</taxon>
        <taxon>Tracheophyta</taxon>
        <taxon>Spermatophyta</taxon>
        <taxon>Magnoliopsida</taxon>
        <taxon>eudicotyledons</taxon>
        <taxon>Gunneridae</taxon>
        <taxon>Pentapetalae</taxon>
        <taxon>rosids</taxon>
        <taxon>fabids</taxon>
        <taxon>Fagales</taxon>
        <taxon>Fagaceae</taxon>
        <taxon>Fagus</taxon>
    </lineage>
</organism>
<dbReference type="NCBIfam" id="TIGR01568">
    <property type="entry name" value="A_thal_3678"/>
    <property type="match status" value="1"/>
</dbReference>
<dbReference type="PROSITE" id="PS51754">
    <property type="entry name" value="OVATE"/>
    <property type="match status" value="1"/>
</dbReference>
<keyword evidence="3 6" id="KW-0805">Transcription regulation</keyword>
<gene>
    <name evidence="8" type="ORF">FSB_LOCUS1988</name>
</gene>
<evidence type="ECO:0000259" key="7">
    <source>
        <dbReference type="PROSITE" id="PS51754"/>
    </source>
</evidence>
<dbReference type="AlphaFoldDB" id="A0A2N9E572"/>
<evidence type="ECO:0000256" key="3">
    <source>
        <dbReference type="ARBA" id="ARBA00023015"/>
    </source>
</evidence>
<feature type="domain" description="OVATE" evidence="7">
    <location>
        <begin position="141"/>
        <end position="205"/>
    </location>
</feature>
<sequence length="233" mass="26528">MSNQFWKNVNLFFSKLKCLPTIQSTPSSNQDHHNHPSPTTSSIIIKNFNSIYDLTSENHSTSKSLTLSTTTDFFSSSDESDDTDSPPPLPDFATVFASQRFFFSSPGSSNSIFDSLHTTQNPDHPPDNNNKLLLVSGSVKVPKYSLDPYIDFRRSMQEMVESRNPNDFTTDQWEYLHELLLCYLTLNPTNTHKYIIQAFADLVICTLSSSSSAPNHCRESKNRRQRYISRQLV</sequence>
<dbReference type="GO" id="GO:0005634">
    <property type="term" value="C:nucleus"/>
    <property type="evidence" value="ECO:0007669"/>
    <property type="project" value="UniProtKB-SubCell"/>
</dbReference>
<dbReference type="PANTHER" id="PTHR33057:SF21">
    <property type="entry name" value="TRANSCRIPTION REPRESSOR"/>
    <property type="match status" value="1"/>
</dbReference>
<dbReference type="GO" id="GO:0045892">
    <property type="term" value="P:negative regulation of DNA-templated transcription"/>
    <property type="evidence" value="ECO:0007669"/>
    <property type="project" value="UniProtKB-UniRule"/>
</dbReference>
<evidence type="ECO:0000256" key="5">
    <source>
        <dbReference type="ARBA" id="ARBA00023242"/>
    </source>
</evidence>
<keyword evidence="4 6" id="KW-0804">Transcription</keyword>
<reference evidence="8" key="1">
    <citation type="submission" date="2018-02" db="EMBL/GenBank/DDBJ databases">
        <authorList>
            <person name="Cohen D.B."/>
            <person name="Kent A.D."/>
        </authorList>
    </citation>
    <scope>NUCLEOTIDE SEQUENCE</scope>
</reference>
<dbReference type="Pfam" id="PF04844">
    <property type="entry name" value="Ovate"/>
    <property type="match status" value="1"/>
</dbReference>
<dbReference type="InterPro" id="IPR006458">
    <property type="entry name" value="Ovate_C"/>
</dbReference>
<evidence type="ECO:0000256" key="6">
    <source>
        <dbReference type="RuleBase" id="RU367028"/>
    </source>
</evidence>
<evidence type="ECO:0000256" key="4">
    <source>
        <dbReference type="ARBA" id="ARBA00023163"/>
    </source>
</evidence>
<dbReference type="EMBL" id="OIVN01000091">
    <property type="protein sequence ID" value="SPC74106.1"/>
    <property type="molecule type" value="Genomic_DNA"/>
</dbReference>
<keyword evidence="5 6" id="KW-0539">Nucleus</keyword>